<feature type="region of interest" description="Disordered" evidence="1">
    <location>
        <begin position="114"/>
        <end position="157"/>
    </location>
</feature>
<evidence type="ECO:0000313" key="3">
    <source>
        <dbReference type="Proteomes" id="UP000262969"/>
    </source>
</evidence>
<name>A0A3D2X920_9FIRM</name>
<reference evidence="2 3" key="1">
    <citation type="journal article" date="2018" name="Nat. Biotechnol.">
        <title>A standardized bacterial taxonomy based on genome phylogeny substantially revises the tree of life.</title>
        <authorList>
            <person name="Parks D.H."/>
            <person name="Chuvochina M."/>
            <person name="Waite D.W."/>
            <person name="Rinke C."/>
            <person name="Skarshewski A."/>
            <person name="Chaumeil P.A."/>
            <person name="Hugenholtz P."/>
        </authorList>
    </citation>
    <scope>NUCLEOTIDE SEQUENCE [LARGE SCALE GENOMIC DNA]</scope>
    <source>
        <strain evidence="2">UBA11728</strain>
    </source>
</reference>
<evidence type="ECO:0000313" key="2">
    <source>
        <dbReference type="EMBL" id="HCL03103.1"/>
    </source>
</evidence>
<gene>
    <name evidence="2" type="ORF">DHW61_11970</name>
</gene>
<sequence>MIDSKGWISLQRKIQDCWIWKEKPFSKGQAWIDMLLLANHSDNEFLLGNELMNVQRGSFITSEVKLSDRWGWSRTKVRAFLELLVNQKMIDKKSDNKKTTLTIVKYSDYQNIETAKEQQKNSEKTSKKHQKNTNNNDNNDNNVNNDNKSNSSRFTPPTLEEVRTYCLERKNTVDASRWVDFYSSKGWMVGKNKMTDWKSAVRTWERGKDSDTRRTNSGNSRTSNDDLTEYYS</sequence>
<comment type="caution">
    <text evidence="2">The sequence shown here is derived from an EMBL/GenBank/DDBJ whole genome shotgun (WGS) entry which is preliminary data.</text>
</comment>
<accession>A0A3D2X920</accession>
<evidence type="ECO:0008006" key="4">
    <source>
        <dbReference type="Google" id="ProtNLM"/>
    </source>
</evidence>
<proteinExistence type="predicted"/>
<feature type="region of interest" description="Disordered" evidence="1">
    <location>
        <begin position="204"/>
        <end position="232"/>
    </location>
</feature>
<dbReference type="EMBL" id="DPVV01000400">
    <property type="protein sequence ID" value="HCL03103.1"/>
    <property type="molecule type" value="Genomic_DNA"/>
</dbReference>
<protein>
    <recommendedName>
        <fullName evidence="4">Phage protein</fullName>
    </recommendedName>
</protein>
<dbReference type="Proteomes" id="UP000262969">
    <property type="component" value="Unassembled WGS sequence"/>
</dbReference>
<evidence type="ECO:0000256" key="1">
    <source>
        <dbReference type="SAM" id="MobiDB-lite"/>
    </source>
</evidence>
<dbReference type="AlphaFoldDB" id="A0A3D2X920"/>
<feature type="compositionally biased region" description="Basic and acidic residues" evidence="1">
    <location>
        <begin position="114"/>
        <end position="125"/>
    </location>
</feature>
<organism evidence="2 3">
    <name type="scientific">Lachnoclostridium phytofermentans</name>
    <dbReference type="NCBI Taxonomy" id="66219"/>
    <lineage>
        <taxon>Bacteria</taxon>
        <taxon>Bacillati</taxon>
        <taxon>Bacillota</taxon>
        <taxon>Clostridia</taxon>
        <taxon>Lachnospirales</taxon>
        <taxon>Lachnospiraceae</taxon>
    </lineage>
</organism>
<feature type="compositionally biased region" description="Low complexity" evidence="1">
    <location>
        <begin position="132"/>
        <end position="152"/>
    </location>
</feature>
<feature type="compositionally biased region" description="Basic and acidic residues" evidence="1">
    <location>
        <begin position="204"/>
        <end position="214"/>
    </location>
</feature>